<proteinExistence type="predicted"/>
<dbReference type="RefSeq" id="WP_280878023.1">
    <property type="nucleotide sequence ID" value="NZ_JARXVH010000006.1"/>
</dbReference>
<organism evidence="1 2">
    <name type="scientific">Streptomyces pseudovenezuelae</name>
    <dbReference type="NCBI Taxonomy" id="67350"/>
    <lineage>
        <taxon>Bacteria</taxon>
        <taxon>Bacillati</taxon>
        <taxon>Actinomycetota</taxon>
        <taxon>Actinomycetes</taxon>
        <taxon>Kitasatosporales</taxon>
        <taxon>Streptomycetaceae</taxon>
        <taxon>Streptomyces</taxon>
        <taxon>Streptomyces aurantiacus group</taxon>
    </lineage>
</organism>
<sequence length="140" mass="15827">MNDVRAAAAAFRQAIIDCPDAGLISLRDFPNGSCGDASPLLGQFLQEQGHGEWVYVSGCRKGDYHSHAWLEQDGWLLDITADQFPDVDESVVLTQDGTWHGQFLHRPMKRLPARIDVWDEYTTQNLTDAYGKIMAVYERR</sequence>
<protein>
    <submittedName>
        <fullName evidence="1">Uncharacterized protein</fullName>
    </submittedName>
</protein>
<gene>
    <name evidence="1" type="ORF">M2283_004411</name>
</gene>
<evidence type="ECO:0000313" key="1">
    <source>
        <dbReference type="EMBL" id="MDH6217093.1"/>
    </source>
</evidence>
<dbReference type="EMBL" id="JARXVH010000006">
    <property type="protein sequence ID" value="MDH6217093.1"/>
    <property type="molecule type" value="Genomic_DNA"/>
</dbReference>
<keyword evidence="2" id="KW-1185">Reference proteome</keyword>
<name>A0ABT6LLF2_9ACTN</name>
<accession>A0ABT6LLF2</accession>
<dbReference type="Proteomes" id="UP001160499">
    <property type="component" value="Unassembled WGS sequence"/>
</dbReference>
<reference evidence="1 2" key="1">
    <citation type="submission" date="2023-04" db="EMBL/GenBank/DDBJ databases">
        <title>Forest soil microbial communities from Buena Vista Peninsula, Colon Province, Panama.</title>
        <authorList>
            <person name="Bouskill N."/>
        </authorList>
    </citation>
    <scope>NUCLEOTIDE SEQUENCE [LARGE SCALE GENOMIC DNA]</scope>
    <source>
        <strain evidence="1 2">GGS1</strain>
    </source>
</reference>
<comment type="caution">
    <text evidence="1">The sequence shown here is derived from an EMBL/GenBank/DDBJ whole genome shotgun (WGS) entry which is preliminary data.</text>
</comment>
<evidence type="ECO:0000313" key="2">
    <source>
        <dbReference type="Proteomes" id="UP001160499"/>
    </source>
</evidence>